<reference evidence="4 6" key="2">
    <citation type="submission" date="2018-10" db="EMBL/GenBank/DDBJ databases">
        <title>Genomic Encyclopedia of Type Strains, Phase IV (KMG-IV): sequencing the most valuable type-strain genomes for metagenomic binning, comparative biology and taxonomic classification.</title>
        <authorList>
            <person name="Goeker M."/>
        </authorList>
    </citation>
    <scope>NUCLEOTIDE SEQUENCE [LARGE SCALE GENOMIC DNA]</scope>
    <source>
        <strain evidence="4 6">DSM 19791</strain>
    </source>
</reference>
<evidence type="ECO:0000313" key="5">
    <source>
        <dbReference type="Proteomes" id="UP000275727"/>
    </source>
</evidence>
<dbReference type="RefSeq" id="WP_121047182.1">
    <property type="nucleotide sequence ID" value="NZ_AP018711.1"/>
</dbReference>
<reference evidence="3 5" key="1">
    <citation type="submission" date="2018-06" db="EMBL/GenBank/DDBJ databases">
        <title>Complete Genome Sequence of the Microcystin-Degrading Bacterium Sphingosinicella microcystinivorans Strain B-9.</title>
        <authorList>
            <person name="Jin H."/>
            <person name="Nishizawa T."/>
            <person name="Guo Y."/>
            <person name="Nishizawa A."/>
            <person name="Park H."/>
            <person name="Kato H."/>
            <person name="Tsuji K."/>
            <person name="Harada K."/>
        </authorList>
    </citation>
    <scope>NUCLEOTIDE SEQUENCE [LARGE SCALE GENOMIC DNA]</scope>
    <source>
        <strain evidence="3 5">B9</strain>
    </source>
</reference>
<protein>
    <submittedName>
        <fullName evidence="3">Uncharacterized protein</fullName>
    </submittedName>
</protein>
<evidence type="ECO:0000313" key="3">
    <source>
        <dbReference type="EMBL" id="BBE33571.1"/>
    </source>
</evidence>
<sequence length="99" mass="11178">MDWGSPFFVLAIIAISTGGWLISTWIRARHGYPIENEFWGTTNKTAGESLAASRKTELLANENAEMKGQIARLEERITVLERIATDRSRRLSDEIDGLR</sequence>
<evidence type="ECO:0000256" key="1">
    <source>
        <dbReference type="SAM" id="Coils"/>
    </source>
</evidence>
<dbReference type="AlphaFoldDB" id="A0AAD1D683"/>
<keyword evidence="2" id="KW-1133">Transmembrane helix</keyword>
<name>A0AAD1D683_SPHMI</name>
<gene>
    <name evidence="4" type="ORF">DFR51_0196</name>
    <name evidence="3" type="ORF">SmB9_12290</name>
</gene>
<dbReference type="Proteomes" id="UP000275727">
    <property type="component" value="Chromosome"/>
</dbReference>
<keyword evidence="2" id="KW-0812">Transmembrane</keyword>
<dbReference type="EMBL" id="RBWX01000007">
    <property type="protein sequence ID" value="RKS90657.1"/>
    <property type="molecule type" value="Genomic_DNA"/>
</dbReference>
<dbReference type="Proteomes" id="UP000276029">
    <property type="component" value="Unassembled WGS sequence"/>
</dbReference>
<organism evidence="3 5">
    <name type="scientific">Sphingosinicella microcystinivorans</name>
    <dbReference type="NCBI Taxonomy" id="335406"/>
    <lineage>
        <taxon>Bacteria</taxon>
        <taxon>Pseudomonadati</taxon>
        <taxon>Pseudomonadota</taxon>
        <taxon>Alphaproteobacteria</taxon>
        <taxon>Sphingomonadales</taxon>
        <taxon>Sphingosinicellaceae</taxon>
        <taxon>Sphingosinicella</taxon>
    </lineage>
</organism>
<accession>A0AAD1D683</accession>
<feature type="coiled-coil region" evidence="1">
    <location>
        <begin position="56"/>
        <end position="83"/>
    </location>
</feature>
<evidence type="ECO:0000313" key="6">
    <source>
        <dbReference type="Proteomes" id="UP000276029"/>
    </source>
</evidence>
<evidence type="ECO:0000256" key="2">
    <source>
        <dbReference type="SAM" id="Phobius"/>
    </source>
</evidence>
<dbReference type="EMBL" id="AP018711">
    <property type="protein sequence ID" value="BBE33571.1"/>
    <property type="molecule type" value="Genomic_DNA"/>
</dbReference>
<keyword evidence="6" id="KW-1185">Reference proteome</keyword>
<keyword evidence="1" id="KW-0175">Coiled coil</keyword>
<proteinExistence type="predicted"/>
<dbReference type="KEGG" id="smic:SmB9_12290"/>
<evidence type="ECO:0000313" key="4">
    <source>
        <dbReference type="EMBL" id="RKS90657.1"/>
    </source>
</evidence>
<keyword evidence="2" id="KW-0472">Membrane</keyword>
<feature type="transmembrane region" description="Helical" evidence="2">
    <location>
        <begin position="6"/>
        <end position="26"/>
    </location>
</feature>